<dbReference type="PROSITE" id="PS51257">
    <property type="entry name" value="PROKAR_LIPOPROTEIN"/>
    <property type="match status" value="1"/>
</dbReference>
<comment type="caution">
    <text evidence="3">The sequence shown here is derived from an EMBL/GenBank/DDBJ whole genome shotgun (WGS) entry which is preliminary data.</text>
</comment>
<dbReference type="PATRIC" id="fig|1288826.3.peg.1850"/>
<organism evidence="3 4">
    <name type="scientific">Marinobacter santoriniensis NKSG1</name>
    <dbReference type="NCBI Taxonomy" id="1288826"/>
    <lineage>
        <taxon>Bacteria</taxon>
        <taxon>Pseudomonadati</taxon>
        <taxon>Pseudomonadota</taxon>
        <taxon>Gammaproteobacteria</taxon>
        <taxon>Pseudomonadales</taxon>
        <taxon>Marinobacteraceae</taxon>
        <taxon>Marinobacter</taxon>
    </lineage>
</organism>
<dbReference type="EMBL" id="APAT01000015">
    <property type="protein sequence ID" value="EMP56079.1"/>
    <property type="molecule type" value="Genomic_DNA"/>
</dbReference>
<evidence type="ECO:0000313" key="4">
    <source>
        <dbReference type="Proteomes" id="UP000011960"/>
    </source>
</evidence>
<feature type="chain" id="PRO_5004081035" description="PrcB C-terminal domain-containing protein" evidence="1">
    <location>
        <begin position="27"/>
        <end position="167"/>
    </location>
</feature>
<accession>M7CSE2</accession>
<dbReference type="STRING" id="1288826.MSNKSG1_09408"/>
<feature type="signal peptide" evidence="1">
    <location>
        <begin position="1"/>
        <end position="26"/>
    </location>
</feature>
<dbReference type="Pfam" id="PF14343">
    <property type="entry name" value="PrcB_C"/>
    <property type="match status" value="1"/>
</dbReference>
<keyword evidence="1" id="KW-0732">Signal</keyword>
<name>M7CSE2_9GAMM</name>
<dbReference type="InterPro" id="IPR025748">
    <property type="entry name" value="PrcB_C_dom"/>
</dbReference>
<dbReference type="AlphaFoldDB" id="M7CSE2"/>
<sequence>MNVSRILRSMVVGAATLGMVGLAGCAASTPDVVSAPAKVRQVTESSHCGLIGPGLLLVTSDAQLSKYLGLPAQNLATQQLRNVDLEREFLLFVTLGKKSTSGYGVRLTSAEIHGDVLDIRAEVRSPPKDAILAQVMTSPCAVLAVEPGNWNAIRVTGVGDSPLLLRP</sequence>
<feature type="domain" description="PrcB C-terminal" evidence="2">
    <location>
        <begin position="91"/>
        <end position="146"/>
    </location>
</feature>
<reference evidence="3 4" key="1">
    <citation type="journal article" date="2013" name="Genome Announc.">
        <title>Genome Sequence of Hydrothermal Arsenic-Respiring Bacterium Marinobacter santoriniensis NKSG1T.</title>
        <authorList>
            <person name="Handley K.M."/>
            <person name="Upton M."/>
            <person name="Beatson S.A."/>
            <person name="Hery M."/>
            <person name="Lloyd J.R."/>
        </authorList>
    </citation>
    <scope>NUCLEOTIDE SEQUENCE [LARGE SCALE GENOMIC DNA]</scope>
    <source>
        <strain evidence="3 4">NKSG1</strain>
    </source>
</reference>
<gene>
    <name evidence="3" type="ORF">MSNKSG1_09408</name>
</gene>
<keyword evidence="4" id="KW-1185">Reference proteome</keyword>
<dbReference type="eggNOG" id="ENOG503349V">
    <property type="taxonomic scope" value="Bacteria"/>
</dbReference>
<protein>
    <recommendedName>
        <fullName evidence="2">PrcB C-terminal domain-containing protein</fullName>
    </recommendedName>
</protein>
<evidence type="ECO:0000313" key="3">
    <source>
        <dbReference type="EMBL" id="EMP56079.1"/>
    </source>
</evidence>
<proteinExistence type="predicted"/>
<dbReference type="Proteomes" id="UP000011960">
    <property type="component" value="Unassembled WGS sequence"/>
</dbReference>
<evidence type="ECO:0000259" key="2">
    <source>
        <dbReference type="Pfam" id="PF14343"/>
    </source>
</evidence>
<evidence type="ECO:0000256" key="1">
    <source>
        <dbReference type="SAM" id="SignalP"/>
    </source>
</evidence>